<evidence type="ECO:0000256" key="3">
    <source>
        <dbReference type="ARBA" id="ARBA00022475"/>
    </source>
</evidence>
<evidence type="ECO:0000313" key="10">
    <source>
        <dbReference type="EMBL" id="EFB63722.1"/>
    </source>
</evidence>
<evidence type="ECO:0000256" key="7">
    <source>
        <dbReference type="ARBA" id="ARBA00022989"/>
    </source>
</evidence>
<feature type="transmembrane region" description="Helical" evidence="9">
    <location>
        <begin position="44"/>
        <end position="72"/>
    </location>
</feature>
<keyword evidence="7 9" id="KW-1133">Transmembrane helix</keyword>
<accession>D1YFN2</accession>
<protein>
    <recommendedName>
        <fullName evidence="12">N-acetylgalactosamine permease IIC component 1</fullName>
    </recommendedName>
</protein>
<proteinExistence type="predicted"/>
<dbReference type="GO" id="GO:0009401">
    <property type="term" value="P:phosphoenolpyruvate-dependent sugar phosphotransferase system"/>
    <property type="evidence" value="ECO:0007669"/>
    <property type="project" value="UniProtKB-KW"/>
</dbReference>
<keyword evidence="4" id="KW-0762">Sugar transport</keyword>
<sequence>MRTLVQSMPKWLIHGFELAGAALPAVGFAMLLKVLLRMEYVPFLLLGFVVASFINYSNVLPAAVIGVVFAMIEFFRDKKNKKLQEQINELKNSAGSGDDEDGI</sequence>
<evidence type="ECO:0000256" key="4">
    <source>
        <dbReference type="ARBA" id="ARBA00022597"/>
    </source>
</evidence>
<comment type="subcellular location">
    <subcellularLocation>
        <location evidence="1">Cell membrane</location>
        <topology evidence="1">Multi-pass membrane protein</topology>
    </subcellularLocation>
</comment>
<evidence type="ECO:0000256" key="8">
    <source>
        <dbReference type="ARBA" id="ARBA00023136"/>
    </source>
</evidence>
<evidence type="ECO:0000256" key="2">
    <source>
        <dbReference type="ARBA" id="ARBA00022448"/>
    </source>
</evidence>
<name>D1YFN2_LACGS</name>
<comment type="caution">
    <text evidence="10">The sequence shown here is derived from an EMBL/GenBank/DDBJ whole genome shotgun (WGS) entry which is preliminary data.</text>
</comment>
<evidence type="ECO:0000256" key="6">
    <source>
        <dbReference type="ARBA" id="ARBA00022692"/>
    </source>
</evidence>
<evidence type="ECO:0008006" key="12">
    <source>
        <dbReference type="Google" id="ProtNLM"/>
    </source>
</evidence>
<dbReference type="InterPro" id="IPR050303">
    <property type="entry name" value="GatZ_KbaZ_carbometab"/>
</dbReference>
<evidence type="ECO:0000313" key="11">
    <source>
        <dbReference type="Proteomes" id="UP000003684"/>
    </source>
</evidence>
<dbReference type="EMBL" id="ADFT01000001">
    <property type="protein sequence ID" value="EFB63722.1"/>
    <property type="molecule type" value="Genomic_DNA"/>
</dbReference>
<evidence type="ECO:0000256" key="1">
    <source>
        <dbReference type="ARBA" id="ARBA00004651"/>
    </source>
</evidence>
<keyword evidence="2" id="KW-0813">Transport</keyword>
<keyword evidence="5" id="KW-0598">Phosphotransferase system</keyword>
<evidence type="ECO:0000256" key="9">
    <source>
        <dbReference type="SAM" id="Phobius"/>
    </source>
</evidence>
<dbReference type="PANTHER" id="PTHR32502">
    <property type="entry name" value="N-ACETYLGALACTOSAMINE PERMEASE II COMPONENT-RELATED"/>
    <property type="match status" value="1"/>
</dbReference>
<reference evidence="10 11" key="1">
    <citation type="submission" date="2009-12" db="EMBL/GenBank/DDBJ databases">
        <title>Genome Sequence of Lactobacillus gasseri 224-1.</title>
        <authorList>
            <person name="Durkin A.S."/>
            <person name="Madupu R."/>
            <person name="Torralba M."/>
            <person name="Methe B."/>
            <person name="Sutton G."/>
            <person name="Strausberg R.L."/>
            <person name="Nelson K.E."/>
        </authorList>
    </citation>
    <scope>NUCLEOTIDE SEQUENCE [LARGE SCALE GENOMIC DNA]</scope>
    <source>
        <strain evidence="10 11">224-1</strain>
    </source>
</reference>
<dbReference type="GO" id="GO:0005886">
    <property type="term" value="C:plasma membrane"/>
    <property type="evidence" value="ECO:0007669"/>
    <property type="project" value="UniProtKB-SubCell"/>
</dbReference>
<keyword evidence="6 9" id="KW-0812">Transmembrane</keyword>
<dbReference type="AlphaFoldDB" id="D1YFN2"/>
<organism evidence="10 11">
    <name type="scientific">Lactobacillus gasseri 224-1</name>
    <dbReference type="NCBI Taxonomy" id="679196"/>
    <lineage>
        <taxon>Bacteria</taxon>
        <taxon>Bacillati</taxon>
        <taxon>Bacillota</taxon>
        <taxon>Bacilli</taxon>
        <taxon>Lactobacillales</taxon>
        <taxon>Lactobacillaceae</taxon>
        <taxon>Lactobacillus</taxon>
    </lineage>
</organism>
<dbReference type="Pfam" id="PF03609">
    <property type="entry name" value="EII-Sor"/>
    <property type="match status" value="1"/>
</dbReference>
<dbReference type="PANTHER" id="PTHR32502:SF8">
    <property type="entry name" value="N-ACETYLGALACTOSAMINE PERMEASE IIC COMPONENT 1"/>
    <property type="match status" value="1"/>
</dbReference>
<gene>
    <name evidence="10" type="ORF">HMPREF9209_1548</name>
</gene>
<dbReference type="InterPro" id="IPR004700">
    <property type="entry name" value="PTS_IIC_man"/>
</dbReference>
<evidence type="ECO:0000256" key="5">
    <source>
        <dbReference type="ARBA" id="ARBA00022683"/>
    </source>
</evidence>
<keyword evidence="3" id="KW-1003">Cell membrane</keyword>
<dbReference type="Proteomes" id="UP000003684">
    <property type="component" value="Unassembled WGS sequence"/>
</dbReference>
<feature type="transmembrane region" description="Helical" evidence="9">
    <location>
        <begin position="12"/>
        <end position="32"/>
    </location>
</feature>
<keyword evidence="8 9" id="KW-0472">Membrane</keyword>